<dbReference type="EMBL" id="LAZR01044446">
    <property type="protein sequence ID" value="KKL04627.1"/>
    <property type="molecule type" value="Genomic_DNA"/>
</dbReference>
<comment type="caution">
    <text evidence="1">The sequence shown here is derived from an EMBL/GenBank/DDBJ whole genome shotgun (WGS) entry which is preliminary data.</text>
</comment>
<evidence type="ECO:0000313" key="1">
    <source>
        <dbReference type="EMBL" id="KKL04627.1"/>
    </source>
</evidence>
<protein>
    <submittedName>
        <fullName evidence="1">Uncharacterized protein</fullName>
    </submittedName>
</protein>
<organism evidence="1">
    <name type="scientific">marine sediment metagenome</name>
    <dbReference type="NCBI Taxonomy" id="412755"/>
    <lineage>
        <taxon>unclassified sequences</taxon>
        <taxon>metagenomes</taxon>
        <taxon>ecological metagenomes</taxon>
    </lineage>
</organism>
<gene>
    <name evidence="1" type="ORF">LCGC14_2614170</name>
</gene>
<reference evidence="1" key="1">
    <citation type="journal article" date="2015" name="Nature">
        <title>Complex archaea that bridge the gap between prokaryotes and eukaryotes.</title>
        <authorList>
            <person name="Spang A."/>
            <person name="Saw J.H."/>
            <person name="Jorgensen S.L."/>
            <person name="Zaremba-Niedzwiedzka K."/>
            <person name="Martijn J."/>
            <person name="Lind A.E."/>
            <person name="van Eijk R."/>
            <person name="Schleper C."/>
            <person name="Guy L."/>
            <person name="Ettema T.J."/>
        </authorList>
    </citation>
    <scope>NUCLEOTIDE SEQUENCE</scope>
</reference>
<proteinExistence type="predicted"/>
<dbReference type="AlphaFoldDB" id="A0A0F9ASN2"/>
<sequence>MTSDRVLRSRVFKLSKEIKETVVKIYVLDQNMAQQAADEQGNVYSINDDGRELAAYMIRTDDKMKEYAEYIQKELTKYHGDLH</sequence>
<accession>A0A0F9ASN2</accession>
<name>A0A0F9ASN2_9ZZZZ</name>